<feature type="transmembrane region" description="Helical" evidence="6">
    <location>
        <begin position="97"/>
        <end position="119"/>
    </location>
</feature>
<evidence type="ECO:0000256" key="4">
    <source>
        <dbReference type="ARBA" id="ARBA00022989"/>
    </source>
</evidence>
<dbReference type="EMBL" id="FOCT01000002">
    <property type="protein sequence ID" value="SEN09894.1"/>
    <property type="molecule type" value="Genomic_DNA"/>
</dbReference>
<feature type="transmembrane region" description="Helical" evidence="6">
    <location>
        <begin position="39"/>
        <end position="57"/>
    </location>
</feature>
<dbReference type="Proteomes" id="UP000183898">
    <property type="component" value="Unassembled WGS sequence"/>
</dbReference>
<keyword evidence="4 6" id="KW-1133">Transmembrane helix</keyword>
<evidence type="ECO:0000313" key="8">
    <source>
        <dbReference type="Proteomes" id="UP000183898"/>
    </source>
</evidence>
<evidence type="ECO:0000256" key="5">
    <source>
        <dbReference type="ARBA" id="ARBA00023136"/>
    </source>
</evidence>
<dbReference type="GO" id="GO:0005886">
    <property type="term" value="C:plasma membrane"/>
    <property type="evidence" value="ECO:0007669"/>
    <property type="project" value="UniProtKB-SubCell"/>
</dbReference>
<dbReference type="RefSeq" id="WP_074744466.1">
    <property type="nucleotide sequence ID" value="NZ_FOCT01000002.1"/>
</dbReference>
<sequence length="130" mass="13900">MPWIRNKPVRVVMRWQLIVTLAMVLTLGLLWGFHGAASAFLGGVVSIVSAATFSAIVSRSRGSTAGGILITALKAEAVKIVITIALLWLVMTLYKDVVAVGFIGTFILTVLIFGLALFVTDDAKVAQIKQ</sequence>
<organism evidence="7 8">
    <name type="scientific">Nitrosospira multiformis</name>
    <dbReference type="NCBI Taxonomy" id="1231"/>
    <lineage>
        <taxon>Bacteria</taxon>
        <taxon>Pseudomonadati</taxon>
        <taxon>Pseudomonadota</taxon>
        <taxon>Betaproteobacteria</taxon>
        <taxon>Nitrosomonadales</taxon>
        <taxon>Nitrosomonadaceae</taxon>
        <taxon>Nitrosospira</taxon>
    </lineage>
</organism>
<evidence type="ECO:0000256" key="2">
    <source>
        <dbReference type="ARBA" id="ARBA00022475"/>
    </source>
</evidence>
<comment type="subcellular location">
    <subcellularLocation>
        <location evidence="1">Cell membrane</location>
        <topology evidence="1">Multi-pass membrane protein</topology>
    </subcellularLocation>
</comment>
<name>A0A1H8DSR6_9PROT</name>
<evidence type="ECO:0000313" key="7">
    <source>
        <dbReference type="EMBL" id="SEN09894.1"/>
    </source>
</evidence>
<protein>
    <submittedName>
        <fullName evidence="7">ATP synthase protein I</fullName>
    </submittedName>
</protein>
<accession>A0A1H8DSR6</accession>
<dbReference type="Pfam" id="PF03899">
    <property type="entry name" value="ATP-synt_I"/>
    <property type="match status" value="1"/>
</dbReference>
<reference evidence="7 8" key="1">
    <citation type="submission" date="2016-10" db="EMBL/GenBank/DDBJ databases">
        <authorList>
            <person name="de Groot N.N."/>
        </authorList>
    </citation>
    <scope>NUCLEOTIDE SEQUENCE [LARGE SCALE GENOMIC DNA]</scope>
    <source>
        <strain evidence="7 8">Nl18</strain>
    </source>
</reference>
<keyword evidence="2" id="KW-1003">Cell membrane</keyword>
<evidence type="ECO:0000256" key="3">
    <source>
        <dbReference type="ARBA" id="ARBA00022692"/>
    </source>
</evidence>
<evidence type="ECO:0000256" key="1">
    <source>
        <dbReference type="ARBA" id="ARBA00004651"/>
    </source>
</evidence>
<dbReference type="AlphaFoldDB" id="A0A1H8DSR6"/>
<proteinExistence type="predicted"/>
<dbReference type="InterPro" id="IPR005598">
    <property type="entry name" value="ATP_synth_I"/>
</dbReference>
<feature type="transmembrane region" description="Helical" evidence="6">
    <location>
        <begin position="12"/>
        <end position="33"/>
    </location>
</feature>
<evidence type="ECO:0000256" key="6">
    <source>
        <dbReference type="SAM" id="Phobius"/>
    </source>
</evidence>
<feature type="transmembrane region" description="Helical" evidence="6">
    <location>
        <begin position="69"/>
        <end position="91"/>
    </location>
</feature>
<keyword evidence="5 6" id="KW-0472">Membrane</keyword>
<keyword evidence="3 6" id="KW-0812">Transmembrane</keyword>
<gene>
    <name evidence="7" type="ORF">SAMN05216404_102349</name>
</gene>